<dbReference type="InterPro" id="IPR004869">
    <property type="entry name" value="MMPL_dom"/>
</dbReference>
<dbReference type="GO" id="GO:0005886">
    <property type="term" value="C:plasma membrane"/>
    <property type="evidence" value="ECO:0007669"/>
    <property type="project" value="UniProtKB-SubCell"/>
</dbReference>
<feature type="domain" description="SSD" evidence="9">
    <location>
        <begin position="242"/>
        <end position="409"/>
    </location>
</feature>
<dbReference type="Pfam" id="PF13340">
    <property type="entry name" value="DUF4096"/>
    <property type="match status" value="1"/>
</dbReference>
<evidence type="ECO:0000256" key="4">
    <source>
        <dbReference type="ARBA" id="ARBA00022692"/>
    </source>
</evidence>
<evidence type="ECO:0000313" key="10">
    <source>
        <dbReference type="EMBL" id="WTQ78123.1"/>
    </source>
</evidence>
<keyword evidence="4 8" id="KW-0812">Transmembrane</keyword>
<dbReference type="InterPro" id="IPR050545">
    <property type="entry name" value="Mycobact_MmpL"/>
</dbReference>
<comment type="subcellular location">
    <subcellularLocation>
        <location evidence="1">Cell membrane</location>
        <topology evidence="1">Multi-pass membrane protein</topology>
    </subcellularLocation>
</comment>
<evidence type="ECO:0000256" key="7">
    <source>
        <dbReference type="SAM" id="MobiDB-lite"/>
    </source>
</evidence>
<dbReference type="InterPro" id="IPR025161">
    <property type="entry name" value="IS402-like_dom"/>
</dbReference>
<evidence type="ECO:0000256" key="6">
    <source>
        <dbReference type="ARBA" id="ARBA00023136"/>
    </source>
</evidence>
<evidence type="ECO:0000259" key="9">
    <source>
        <dbReference type="PROSITE" id="PS50156"/>
    </source>
</evidence>
<keyword evidence="5 8" id="KW-1133">Transmembrane helix</keyword>
<gene>
    <name evidence="10" type="ORF">OG222_35495</name>
</gene>
<feature type="transmembrane region" description="Helical" evidence="8">
    <location>
        <begin position="385"/>
        <end position="410"/>
    </location>
</feature>
<comment type="similarity">
    <text evidence="2">Belongs to the resistance-nodulation-cell division (RND) (TC 2.A.6) family. MmpL subfamily.</text>
</comment>
<evidence type="ECO:0000256" key="3">
    <source>
        <dbReference type="ARBA" id="ARBA00022475"/>
    </source>
</evidence>
<feature type="transmembrane region" description="Helical" evidence="8">
    <location>
        <begin position="346"/>
        <end position="373"/>
    </location>
</feature>
<feature type="transmembrane region" description="Helical" evidence="8">
    <location>
        <begin position="241"/>
        <end position="261"/>
    </location>
</feature>
<evidence type="ECO:0000256" key="2">
    <source>
        <dbReference type="ARBA" id="ARBA00010157"/>
    </source>
</evidence>
<feature type="region of interest" description="Disordered" evidence="7">
    <location>
        <begin position="434"/>
        <end position="462"/>
    </location>
</feature>
<dbReference type="NCBIfam" id="NF033580">
    <property type="entry name" value="transpos_IS5_3"/>
    <property type="match status" value="1"/>
</dbReference>
<dbReference type="Pfam" id="PF03176">
    <property type="entry name" value="MMPL"/>
    <property type="match status" value="1"/>
</dbReference>
<reference evidence="10" key="1">
    <citation type="submission" date="2022-10" db="EMBL/GenBank/DDBJ databases">
        <title>The complete genomes of actinobacterial strains from the NBC collection.</title>
        <authorList>
            <person name="Joergensen T.S."/>
            <person name="Alvarez Arevalo M."/>
            <person name="Sterndorff E.B."/>
            <person name="Faurdal D."/>
            <person name="Vuksanovic O."/>
            <person name="Mourched A.-S."/>
            <person name="Charusanti P."/>
            <person name="Shaw S."/>
            <person name="Blin K."/>
            <person name="Weber T."/>
        </authorList>
    </citation>
    <scope>NUCLEOTIDE SEQUENCE</scope>
    <source>
        <strain evidence="10">NBC_00148</strain>
    </source>
</reference>
<evidence type="ECO:0000256" key="5">
    <source>
        <dbReference type="ARBA" id="ARBA00022989"/>
    </source>
</evidence>
<feature type="transmembrane region" description="Helical" evidence="8">
    <location>
        <begin position="273"/>
        <end position="293"/>
    </location>
</feature>
<name>A0AAU1M418_9ACTN</name>
<dbReference type="PROSITE" id="PS50156">
    <property type="entry name" value="SSD"/>
    <property type="match status" value="1"/>
</dbReference>
<dbReference type="InterPro" id="IPR000731">
    <property type="entry name" value="SSD"/>
</dbReference>
<protein>
    <submittedName>
        <fullName evidence="10">IS5 family transposase</fullName>
    </submittedName>
</protein>
<dbReference type="PANTHER" id="PTHR33406">
    <property type="entry name" value="MEMBRANE PROTEIN MJ1562-RELATED"/>
    <property type="match status" value="1"/>
</dbReference>
<sequence length="462" mass="49471">MARIEPLLPDRTPRQGGRWRHHREVIDAIAWKFQTGSQWIHLPQKYGNWRDVYNRLRMWAVDGTWERVFTALVAQADADDDLNWAVSVDSTILRAHQHAAGARKRAPAGEPPDHAIGRSRGGLTTKIHLASDAHCCHNGPLTIVVDAKGGGDAQAVAQQVSDGIASLPDVGSVSPPVPNAAGDTALLLVTPESSPASAATEGLVGDIRDRAADVRHDTGAAIAVTGTTALNIDISRRISDTLLPCLAVVVGLAFLLLMAMFRSILVPLKAALGFLLSLAATFGMMVAAFQWGWAADILGVSTPGLIVNLLPVIIIGLVFGLAMDYEVFLVSRMRESYVRDGRPREAVVTGFAHSTRVVTAAVLIMISVFSGFVLSESTMLQAFGLSLAAAVFFDALVVRMTIVPAVMALLGHRAWWLPGPLDSLLPDIGIEGEAEETRHLPRPRPSVPSPGDARPANDPRLL</sequence>
<dbReference type="PANTHER" id="PTHR33406:SF11">
    <property type="entry name" value="MEMBRANE PROTEIN SCO6666-RELATED"/>
    <property type="match status" value="1"/>
</dbReference>
<dbReference type="SUPFAM" id="SSF82866">
    <property type="entry name" value="Multidrug efflux transporter AcrB transmembrane domain"/>
    <property type="match status" value="1"/>
</dbReference>
<proteinExistence type="inferred from homology"/>
<dbReference type="EMBL" id="CP108169">
    <property type="protein sequence ID" value="WTQ78123.1"/>
    <property type="molecule type" value="Genomic_DNA"/>
</dbReference>
<keyword evidence="6 8" id="KW-0472">Membrane</keyword>
<accession>A0AAU1M418</accession>
<evidence type="ECO:0000256" key="1">
    <source>
        <dbReference type="ARBA" id="ARBA00004651"/>
    </source>
</evidence>
<keyword evidence="3" id="KW-1003">Cell membrane</keyword>
<organism evidence="10">
    <name type="scientific">Streptomyces sp. NBC_00148</name>
    <dbReference type="NCBI Taxonomy" id="2903626"/>
    <lineage>
        <taxon>Bacteria</taxon>
        <taxon>Bacillati</taxon>
        <taxon>Actinomycetota</taxon>
        <taxon>Actinomycetes</taxon>
        <taxon>Kitasatosporales</taxon>
        <taxon>Streptomycetaceae</taxon>
        <taxon>Streptomyces</taxon>
    </lineage>
</organism>
<dbReference type="AlphaFoldDB" id="A0AAU1M418"/>
<evidence type="ECO:0000256" key="8">
    <source>
        <dbReference type="SAM" id="Phobius"/>
    </source>
</evidence>
<feature type="transmembrane region" description="Helical" evidence="8">
    <location>
        <begin position="305"/>
        <end position="325"/>
    </location>
</feature>
<dbReference type="Gene3D" id="1.20.1640.10">
    <property type="entry name" value="Multidrug efflux transporter AcrB transmembrane domain"/>
    <property type="match status" value="1"/>
</dbReference>